<accession>A0A084VS27</accession>
<dbReference type="EMBL" id="KE525036">
    <property type="protein sequence ID" value="KFB40771.1"/>
    <property type="molecule type" value="Genomic_DNA"/>
</dbReference>
<dbReference type="Proteomes" id="UP000030765">
    <property type="component" value="Unassembled WGS sequence"/>
</dbReference>
<organism evidence="2">
    <name type="scientific">Anopheles sinensis</name>
    <name type="common">Mosquito</name>
    <dbReference type="NCBI Taxonomy" id="74873"/>
    <lineage>
        <taxon>Eukaryota</taxon>
        <taxon>Metazoa</taxon>
        <taxon>Ecdysozoa</taxon>
        <taxon>Arthropoda</taxon>
        <taxon>Hexapoda</taxon>
        <taxon>Insecta</taxon>
        <taxon>Pterygota</taxon>
        <taxon>Neoptera</taxon>
        <taxon>Endopterygota</taxon>
        <taxon>Diptera</taxon>
        <taxon>Nematocera</taxon>
        <taxon>Culicoidea</taxon>
        <taxon>Culicidae</taxon>
        <taxon>Anophelinae</taxon>
        <taxon>Anopheles</taxon>
    </lineage>
</organism>
<name>A0A084VS27_ANOSI</name>
<proteinExistence type="predicted"/>
<keyword evidence="4" id="KW-1185">Reference proteome</keyword>
<evidence type="ECO:0000256" key="1">
    <source>
        <dbReference type="SAM" id="MobiDB-lite"/>
    </source>
</evidence>
<dbReference type="EnsemblMetazoa" id="ASIC008201-RA">
    <property type="protein sequence ID" value="ASIC008201-PA"/>
    <property type="gene ID" value="ASIC008201"/>
</dbReference>
<feature type="region of interest" description="Disordered" evidence="1">
    <location>
        <begin position="1"/>
        <end position="24"/>
    </location>
</feature>
<reference evidence="2 4" key="1">
    <citation type="journal article" date="2014" name="BMC Genomics">
        <title>Genome sequence of Anopheles sinensis provides insight into genetics basis of mosquito competence for malaria parasites.</title>
        <authorList>
            <person name="Zhou D."/>
            <person name="Zhang D."/>
            <person name="Ding G."/>
            <person name="Shi L."/>
            <person name="Hou Q."/>
            <person name="Ye Y."/>
            <person name="Xu Y."/>
            <person name="Zhou H."/>
            <person name="Xiong C."/>
            <person name="Li S."/>
            <person name="Yu J."/>
            <person name="Hong S."/>
            <person name="Yu X."/>
            <person name="Zou P."/>
            <person name="Chen C."/>
            <person name="Chang X."/>
            <person name="Wang W."/>
            <person name="Lv Y."/>
            <person name="Sun Y."/>
            <person name="Ma L."/>
            <person name="Shen B."/>
            <person name="Zhu C."/>
        </authorList>
    </citation>
    <scope>NUCLEOTIDE SEQUENCE [LARGE SCALE GENOMIC DNA]</scope>
</reference>
<dbReference type="EMBL" id="ATLV01015792">
    <property type="status" value="NOT_ANNOTATED_CDS"/>
    <property type="molecule type" value="Genomic_DNA"/>
</dbReference>
<dbReference type="AlphaFoldDB" id="A0A084VS27"/>
<gene>
    <name evidence="2" type="ORF">ZHAS_00008201</name>
</gene>
<evidence type="ECO:0000313" key="2">
    <source>
        <dbReference type="EMBL" id="KFB40771.1"/>
    </source>
</evidence>
<evidence type="ECO:0000313" key="3">
    <source>
        <dbReference type="EnsemblMetazoa" id="ASIC008201-PA"/>
    </source>
</evidence>
<reference evidence="3" key="2">
    <citation type="submission" date="2020-05" db="UniProtKB">
        <authorList>
            <consortium name="EnsemblMetazoa"/>
        </authorList>
    </citation>
    <scope>IDENTIFICATION</scope>
</reference>
<dbReference type="VEuPathDB" id="VectorBase:ASIC008201"/>
<evidence type="ECO:0000313" key="4">
    <source>
        <dbReference type="Proteomes" id="UP000030765"/>
    </source>
</evidence>
<sequence>MELEYGVEPTRSREPTPPATWDQHNHSRALSLCANVDHSPLHMPKELNSQFKFIHFSGPRPAAHFDDDNRKREKDEF</sequence>
<protein>
    <submittedName>
        <fullName evidence="2 3">Uncharacterized protein</fullName>
    </submittedName>
</protein>